<proteinExistence type="predicted"/>
<accession>A0A2T0S4G2</accession>
<keyword evidence="2" id="KW-1133">Transmembrane helix</keyword>
<protein>
    <submittedName>
        <fullName evidence="3">Uncharacterized protein</fullName>
    </submittedName>
</protein>
<keyword evidence="4" id="KW-1185">Reference proteome</keyword>
<dbReference type="Proteomes" id="UP000239209">
    <property type="component" value="Unassembled WGS sequence"/>
</dbReference>
<gene>
    <name evidence="3" type="ORF">CLV70_10897</name>
</gene>
<name>A0A2T0S4G2_9ACTN</name>
<feature type="transmembrane region" description="Helical" evidence="2">
    <location>
        <begin position="43"/>
        <end position="64"/>
    </location>
</feature>
<comment type="caution">
    <text evidence="3">The sequence shown here is derived from an EMBL/GenBank/DDBJ whole genome shotgun (WGS) entry which is preliminary data.</text>
</comment>
<feature type="region of interest" description="Disordered" evidence="1">
    <location>
        <begin position="1"/>
        <end position="37"/>
    </location>
</feature>
<evidence type="ECO:0000313" key="4">
    <source>
        <dbReference type="Proteomes" id="UP000239209"/>
    </source>
</evidence>
<dbReference type="RefSeq" id="WP_158277781.1">
    <property type="nucleotide sequence ID" value="NZ_PVZG01000008.1"/>
</dbReference>
<dbReference type="EMBL" id="PVZG01000008">
    <property type="protein sequence ID" value="PRY28305.1"/>
    <property type="molecule type" value="Genomic_DNA"/>
</dbReference>
<evidence type="ECO:0000256" key="1">
    <source>
        <dbReference type="SAM" id="MobiDB-lite"/>
    </source>
</evidence>
<dbReference type="OrthoDB" id="3298215at2"/>
<evidence type="ECO:0000313" key="3">
    <source>
        <dbReference type="EMBL" id="PRY28305.1"/>
    </source>
</evidence>
<evidence type="ECO:0000256" key="2">
    <source>
        <dbReference type="SAM" id="Phobius"/>
    </source>
</evidence>
<feature type="transmembrane region" description="Helical" evidence="2">
    <location>
        <begin position="102"/>
        <end position="121"/>
    </location>
</feature>
<feature type="compositionally biased region" description="Low complexity" evidence="1">
    <location>
        <begin position="10"/>
        <end position="33"/>
    </location>
</feature>
<sequence>MTDTVEPGESGRATATGRTATGRGTATGRASTGRGTGTGTGRVFGAALRGLAGAVALVGGLTWILLNLHAPALVCDMAVGLVLTAGGLVLLMPHRVPLPARFTALTAGTTAVLGAAAGLVARRGQEGGMFGYVEARGWPYEWLARGATADDPRTARALAEQAGWQVDAVNVAANLVFWGLLGLLLAAALRKPRPRP</sequence>
<keyword evidence="2" id="KW-0812">Transmembrane</keyword>
<feature type="transmembrane region" description="Helical" evidence="2">
    <location>
        <begin position="70"/>
        <end position="90"/>
    </location>
</feature>
<dbReference type="AlphaFoldDB" id="A0A2T0S4G2"/>
<reference evidence="3 4" key="1">
    <citation type="submission" date="2018-03" db="EMBL/GenBank/DDBJ databases">
        <title>Genomic Encyclopedia of Archaeal and Bacterial Type Strains, Phase II (KMG-II): from individual species to whole genera.</title>
        <authorList>
            <person name="Goeker M."/>
        </authorList>
    </citation>
    <scope>NUCLEOTIDE SEQUENCE [LARGE SCALE GENOMIC DNA]</scope>
    <source>
        <strain evidence="3 4">DSM 45348</strain>
    </source>
</reference>
<keyword evidence="2" id="KW-0472">Membrane</keyword>
<feature type="transmembrane region" description="Helical" evidence="2">
    <location>
        <begin position="171"/>
        <end position="189"/>
    </location>
</feature>
<organism evidence="3 4">
    <name type="scientific">Pseudosporangium ferrugineum</name>
    <dbReference type="NCBI Taxonomy" id="439699"/>
    <lineage>
        <taxon>Bacteria</taxon>
        <taxon>Bacillati</taxon>
        <taxon>Actinomycetota</taxon>
        <taxon>Actinomycetes</taxon>
        <taxon>Micromonosporales</taxon>
        <taxon>Micromonosporaceae</taxon>
        <taxon>Pseudosporangium</taxon>
    </lineage>
</organism>